<evidence type="ECO:0000256" key="1">
    <source>
        <dbReference type="SAM" id="MobiDB-lite"/>
    </source>
</evidence>
<evidence type="ECO:0000259" key="2">
    <source>
        <dbReference type="Pfam" id="PF00078"/>
    </source>
</evidence>
<dbReference type="PANTHER" id="PTHR19446">
    <property type="entry name" value="REVERSE TRANSCRIPTASES"/>
    <property type="match status" value="1"/>
</dbReference>
<dbReference type="InterPro" id="IPR000477">
    <property type="entry name" value="RT_dom"/>
</dbReference>
<dbReference type="Pfam" id="PF00078">
    <property type="entry name" value="RVT_1"/>
    <property type="match status" value="1"/>
</dbReference>
<dbReference type="InterPro" id="IPR043502">
    <property type="entry name" value="DNA/RNA_pol_sf"/>
</dbReference>
<evidence type="ECO:0000313" key="4">
    <source>
        <dbReference type="Proteomes" id="UP001231189"/>
    </source>
</evidence>
<organism evidence="3 4">
    <name type="scientific">Lolium multiflorum</name>
    <name type="common">Italian ryegrass</name>
    <name type="synonym">Lolium perenne subsp. multiflorum</name>
    <dbReference type="NCBI Taxonomy" id="4521"/>
    <lineage>
        <taxon>Eukaryota</taxon>
        <taxon>Viridiplantae</taxon>
        <taxon>Streptophyta</taxon>
        <taxon>Embryophyta</taxon>
        <taxon>Tracheophyta</taxon>
        <taxon>Spermatophyta</taxon>
        <taxon>Magnoliopsida</taxon>
        <taxon>Liliopsida</taxon>
        <taxon>Poales</taxon>
        <taxon>Poaceae</taxon>
        <taxon>BOP clade</taxon>
        <taxon>Pooideae</taxon>
        <taxon>Poodae</taxon>
        <taxon>Poeae</taxon>
        <taxon>Poeae Chloroplast Group 2 (Poeae type)</taxon>
        <taxon>Loliodinae</taxon>
        <taxon>Loliinae</taxon>
        <taxon>Lolium</taxon>
    </lineage>
</organism>
<accession>A0AAD8TN27</accession>
<protein>
    <recommendedName>
        <fullName evidence="2">Reverse transcriptase domain-containing protein</fullName>
    </recommendedName>
</protein>
<gene>
    <name evidence="3" type="ORF">QYE76_045595</name>
</gene>
<dbReference type="CDD" id="cd01650">
    <property type="entry name" value="RT_nLTR_like"/>
    <property type="match status" value="1"/>
</dbReference>
<dbReference type="SUPFAM" id="SSF56672">
    <property type="entry name" value="DNA/RNA polymerases"/>
    <property type="match status" value="1"/>
</dbReference>
<feature type="region of interest" description="Disordered" evidence="1">
    <location>
        <begin position="1"/>
        <end position="42"/>
    </location>
</feature>
<feature type="domain" description="Reverse transcriptase" evidence="2">
    <location>
        <begin position="420"/>
        <end position="632"/>
    </location>
</feature>
<proteinExistence type="predicted"/>
<sequence length="729" mass="81229">MMSPASLVGIEEPARPPGFETSPERRTPVFGDGDSPACTPSSPRQYSVIWHATAHEEQDLPPLFTAAQVPLLSSPPMSSPPIHPCPRRKTMAGTTIARTYGFSLRQAKSKANARRKTAPIAKNAEIMLCKGLGIVQDGKVITERAMNEFAKRFQGRISDDVMGAMRALFKLDDGHEDEVDEALLGHGGADTLDHELALSSVGEEAWDAPSTHHEPCQRLFHKLRTTGQALAKWGRHLFSNTKVMLHATLLVILHLDMAEEHKKLSVGEMDLRDKLKRKSVALSVIERARKKQCAWIACIKEGDANTRFFHLRVNARRRKNHIHRLRGNNNGWITEHEAKERIVHTHFKSTIARGPSRLCDFNWDGLYFEDPDLQTLGDPFSEEEVKSAISRCLVTRPRDWMDTHHCQNDGAQTHPAHSDDLVSNAQSAFIKNRSIHDNFLYVKNYATRLHKNKPPTLLFKLDIRKAFDSVRWEYIVDLLQKRGFPSTFRNWVVALLTTSTSRVLLNGFAGDPIGHGRGQGDPLSPLLFILAIDPLSQIIDIATDHGLLHKLRGRGARVRTSLYADDAAVFVAPIKEDIANMDTILERFGEVTRLCTNFQKSSVVPIRCTDLDLAGGGIPAVRASFPLTYLGLPLSVWCLKRRDMQHLEDKCASKLPTWSGKLITTAGHAALVKSSSPHKLSTTSRLLPSLPVPSSSLTRYNVPSFGPLRKPPQGRSARLIGRRFAAPRG</sequence>
<comment type="caution">
    <text evidence="3">The sequence shown here is derived from an EMBL/GenBank/DDBJ whole genome shotgun (WGS) entry which is preliminary data.</text>
</comment>
<reference evidence="3" key="1">
    <citation type="submission" date="2023-07" db="EMBL/GenBank/DDBJ databases">
        <title>A chromosome-level genome assembly of Lolium multiflorum.</title>
        <authorList>
            <person name="Chen Y."/>
            <person name="Copetti D."/>
            <person name="Kolliker R."/>
            <person name="Studer B."/>
        </authorList>
    </citation>
    <scope>NUCLEOTIDE SEQUENCE</scope>
    <source>
        <strain evidence="3">02402/16</strain>
        <tissue evidence="3">Leaf</tissue>
    </source>
</reference>
<dbReference type="AlphaFoldDB" id="A0AAD8TN27"/>
<dbReference type="Proteomes" id="UP001231189">
    <property type="component" value="Unassembled WGS sequence"/>
</dbReference>
<name>A0AAD8TN27_LOLMU</name>
<dbReference type="EMBL" id="JAUUTY010000002">
    <property type="protein sequence ID" value="KAK1684747.1"/>
    <property type="molecule type" value="Genomic_DNA"/>
</dbReference>
<keyword evidence="4" id="KW-1185">Reference proteome</keyword>
<evidence type="ECO:0000313" key="3">
    <source>
        <dbReference type="EMBL" id="KAK1684747.1"/>
    </source>
</evidence>